<name>A0A6D2IIL5_9BRAS</name>
<dbReference type="InterPro" id="IPR013103">
    <property type="entry name" value="RVT_2"/>
</dbReference>
<feature type="domain" description="Reverse transcriptase Ty1/copia-type" evidence="1">
    <location>
        <begin position="7"/>
        <end position="47"/>
    </location>
</feature>
<sequence length="310" mass="34994">MNTVCSVLRLVAAKNWEVYQMDVNNAFLHGDLEEKVYMKLPPGFRHSHPGKDLGKLKYFLGIEISRGPDGIFLSQHKYALDIIAETGNLGSRHAATPLEQDHKLATIDSPILEDPKPYRRLMGRLIYLLNTRPELCFPGQGIFFTSNPDLTLTVYCDADYNSCPLTRRSLSAFVVLLGGSPVAWKTKKQDTVSHSSDEAEYRAMVVALREIKWFRRVLAGLGIDQSQPTRLYCDNKAAIHIASNLIFHERTKHVESDCHAVRDAVEEGLIVTDHVRSEEQLVDILTKALDHAPFEYLLSKLGVRNLHFPT</sequence>
<dbReference type="InterPro" id="IPR043502">
    <property type="entry name" value="DNA/RNA_pol_sf"/>
</dbReference>
<comment type="caution">
    <text evidence="2">The sequence shown here is derived from an EMBL/GenBank/DDBJ whole genome shotgun (WGS) entry which is preliminary data.</text>
</comment>
<dbReference type="EMBL" id="CACVBM020000954">
    <property type="protein sequence ID" value="CAA7024956.1"/>
    <property type="molecule type" value="Genomic_DNA"/>
</dbReference>
<evidence type="ECO:0000259" key="1">
    <source>
        <dbReference type="Pfam" id="PF07727"/>
    </source>
</evidence>
<dbReference type="AlphaFoldDB" id="A0A6D2IIL5"/>
<gene>
    <name evidence="2" type="ORF">MERR_LOCUS12191</name>
</gene>
<keyword evidence="3" id="KW-1185">Reference proteome</keyword>
<protein>
    <recommendedName>
        <fullName evidence="1">Reverse transcriptase Ty1/copia-type domain-containing protein</fullName>
    </recommendedName>
</protein>
<dbReference type="PANTHER" id="PTHR11439">
    <property type="entry name" value="GAG-POL-RELATED RETROTRANSPOSON"/>
    <property type="match status" value="1"/>
</dbReference>
<dbReference type="Pfam" id="PF07727">
    <property type="entry name" value="RVT_2"/>
    <property type="match status" value="1"/>
</dbReference>
<dbReference type="Proteomes" id="UP000467841">
    <property type="component" value="Unassembled WGS sequence"/>
</dbReference>
<organism evidence="2 3">
    <name type="scientific">Microthlaspi erraticum</name>
    <dbReference type="NCBI Taxonomy" id="1685480"/>
    <lineage>
        <taxon>Eukaryota</taxon>
        <taxon>Viridiplantae</taxon>
        <taxon>Streptophyta</taxon>
        <taxon>Embryophyta</taxon>
        <taxon>Tracheophyta</taxon>
        <taxon>Spermatophyta</taxon>
        <taxon>Magnoliopsida</taxon>
        <taxon>eudicotyledons</taxon>
        <taxon>Gunneridae</taxon>
        <taxon>Pentapetalae</taxon>
        <taxon>rosids</taxon>
        <taxon>malvids</taxon>
        <taxon>Brassicales</taxon>
        <taxon>Brassicaceae</taxon>
        <taxon>Coluteocarpeae</taxon>
        <taxon>Microthlaspi</taxon>
    </lineage>
</organism>
<reference evidence="2" key="1">
    <citation type="submission" date="2020-01" db="EMBL/GenBank/DDBJ databases">
        <authorList>
            <person name="Mishra B."/>
        </authorList>
    </citation>
    <scope>NUCLEOTIDE SEQUENCE [LARGE SCALE GENOMIC DNA]</scope>
</reference>
<dbReference type="CDD" id="cd09272">
    <property type="entry name" value="RNase_HI_RT_Ty1"/>
    <property type="match status" value="1"/>
</dbReference>
<evidence type="ECO:0000313" key="2">
    <source>
        <dbReference type="EMBL" id="CAA7024956.1"/>
    </source>
</evidence>
<dbReference type="PANTHER" id="PTHR11439:SF470">
    <property type="entry name" value="CYSTEINE-RICH RLK (RECEPTOR-LIKE PROTEIN KINASE) 8"/>
    <property type="match status" value="1"/>
</dbReference>
<proteinExistence type="predicted"/>
<dbReference type="SUPFAM" id="SSF56672">
    <property type="entry name" value="DNA/RNA polymerases"/>
    <property type="match status" value="1"/>
</dbReference>
<evidence type="ECO:0000313" key="3">
    <source>
        <dbReference type="Proteomes" id="UP000467841"/>
    </source>
</evidence>
<accession>A0A6D2IIL5</accession>
<dbReference type="OrthoDB" id="414945at2759"/>